<dbReference type="InParanoid" id="T0Q4J0"/>
<evidence type="ECO:0000256" key="1">
    <source>
        <dbReference type="SAM" id="Coils"/>
    </source>
</evidence>
<evidence type="ECO:0000313" key="2">
    <source>
        <dbReference type="EMBL" id="EQC28350.1"/>
    </source>
</evidence>
<reference evidence="2 3" key="1">
    <citation type="submission" date="2012-04" db="EMBL/GenBank/DDBJ databases">
        <title>The Genome Sequence of Saprolegnia declina VS20.</title>
        <authorList>
            <consortium name="The Broad Institute Genome Sequencing Platform"/>
            <person name="Russ C."/>
            <person name="Nusbaum C."/>
            <person name="Tyler B."/>
            <person name="van West P."/>
            <person name="Dieguez-Uribeondo J."/>
            <person name="de Bruijn I."/>
            <person name="Tripathy S."/>
            <person name="Jiang R."/>
            <person name="Young S.K."/>
            <person name="Zeng Q."/>
            <person name="Gargeya S."/>
            <person name="Fitzgerald M."/>
            <person name="Haas B."/>
            <person name="Abouelleil A."/>
            <person name="Alvarado L."/>
            <person name="Arachchi H.M."/>
            <person name="Berlin A."/>
            <person name="Chapman S.B."/>
            <person name="Goldberg J."/>
            <person name="Griggs A."/>
            <person name="Gujja S."/>
            <person name="Hansen M."/>
            <person name="Howarth C."/>
            <person name="Imamovic A."/>
            <person name="Larimer J."/>
            <person name="McCowen C."/>
            <person name="Montmayeur A."/>
            <person name="Murphy C."/>
            <person name="Neiman D."/>
            <person name="Pearson M."/>
            <person name="Priest M."/>
            <person name="Roberts A."/>
            <person name="Saif S."/>
            <person name="Shea T."/>
            <person name="Sisk P."/>
            <person name="Sykes S."/>
            <person name="Wortman J."/>
            <person name="Nusbaum C."/>
            <person name="Birren B."/>
        </authorList>
    </citation>
    <scope>NUCLEOTIDE SEQUENCE [LARGE SCALE GENOMIC DNA]</scope>
    <source>
        <strain evidence="2 3">VS20</strain>
    </source>
</reference>
<dbReference type="VEuPathDB" id="FungiDB:SDRG_13897"/>
<gene>
    <name evidence="2" type="ORF">SDRG_13897</name>
</gene>
<protein>
    <submittedName>
        <fullName evidence="2">Uncharacterized protein</fullName>
    </submittedName>
</protein>
<keyword evidence="3" id="KW-1185">Reference proteome</keyword>
<evidence type="ECO:0000313" key="3">
    <source>
        <dbReference type="Proteomes" id="UP000030762"/>
    </source>
</evidence>
<feature type="coiled-coil region" evidence="1">
    <location>
        <begin position="20"/>
        <end position="47"/>
    </location>
</feature>
<name>T0Q4J0_SAPDV</name>
<proteinExistence type="predicted"/>
<dbReference type="OMA" id="HRTTWIV"/>
<dbReference type="OrthoDB" id="64983at2759"/>
<dbReference type="GeneID" id="19954624"/>
<organism evidence="2 3">
    <name type="scientific">Saprolegnia diclina (strain VS20)</name>
    <dbReference type="NCBI Taxonomy" id="1156394"/>
    <lineage>
        <taxon>Eukaryota</taxon>
        <taxon>Sar</taxon>
        <taxon>Stramenopiles</taxon>
        <taxon>Oomycota</taxon>
        <taxon>Saprolegniomycetes</taxon>
        <taxon>Saprolegniales</taxon>
        <taxon>Saprolegniaceae</taxon>
        <taxon>Saprolegnia</taxon>
    </lineage>
</organism>
<accession>T0Q4J0</accession>
<dbReference type="AlphaFoldDB" id="T0Q4J0"/>
<keyword evidence="1" id="KW-0175">Coiled coil</keyword>
<dbReference type="EMBL" id="JH767195">
    <property type="protein sequence ID" value="EQC28350.1"/>
    <property type="molecule type" value="Genomic_DNA"/>
</dbReference>
<dbReference type="RefSeq" id="XP_008618220.1">
    <property type="nucleotide sequence ID" value="XM_008619998.1"/>
</dbReference>
<sequence>MPGDAAAKRELQRNKQREFRAKVQHQLSFLRDRVATLETELQTLKRDKALGLSWVDVARAMRNDVKVEQRATKKLKASVADQAAFLEAMLRWVHSLYPAVERSPSAYPLWFNVGLGGSDTTRRAALDWITQHMYFHTPTVLCAAGFHPTDRFPSQNFVFDTSKGYNEYIYTDRRFIPASLARVFAAYKHLYHTNSVEFVVAGRKVLDQKLFGDDFIYSRRKSKKDGSVHREFVSDHQVVHVQHSVHDDSRHPLGAIHRHRTTWIVLDAIAPDVVMETRYFHKSQAWMRESGYVPIEVEADLTGYFNEYKAAVDRDDFAMLPLSVQEDQLRLHMAKTYPRCMKILNYELDQVLREHASRQATSIELV</sequence>
<dbReference type="Proteomes" id="UP000030762">
    <property type="component" value="Unassembled WGS sequence"/>
</dbReference>